<feature type="non-terminal residue" evidence="1">
    <location>
        <position position="1"/>
    </location>
</feature>
<reference evidence="1" key="1">
    <citation type="journal article" date="2014" name="Front. Microbiol.">
        <title>High frequency of phylogenetically diverse reductive dehalogenase-homologous genes in deep subseafloor sedimentary metagenomes.</title>
        <authorList>
            <person name="Kawai M."/>
            <person name="Futagami T."/>
            <person name="Toyoda A."/>
            <person name="Takaki Y."/>
            <person name="Nishi S."/>
            <person name="Hori S."/>
            <person name="Arai W."/>
            <person name="Tsubouchi T."/>
            <person name="Morono Y."/>
            <person name="Uchiyama I."/>
            <person name="Ito T."/>
            <person name="Fujiyama A."/>
            <person name="Inagaki F."/>
            <person name="Takami H."/>
        </authorList>
    </citation>
    <scope>NUCLEOTIDE SEQUENCE</scope>
    <source>
        <strain evidence="1">Expedition CK06-06</strain>
    </source>
</reference>
<evidence type="ECO:0008006" key="2">
    <source>
        <dbReference type="Google" id="ProtNLM"/>
    </source>
</evidence>
<protein>
    <recommendedName>
        <fullName evidence="2">MalT-like TPR region domain-containing protein</fullName>
    </recommendedName>
</protein>
<sequence>RYKKSEKLCKKALELVRIKKNKKLEANILWHLGTTERYMGNLDDLFLYIEKAEKIARSINDTNILIKSLITKGIAEHGLGNFKKALFYQLNSNFLQILYR</sequence>
<comment type="caution">
    <text evidence="1">The sequence shown here is derived from an EMBL/GenBank/DDBJ whole genome shotgun (WGS) entry which is preliminary data.</text>
</comment>
<accession>X1AEU1</accession>
<dbReference type="InterPro" id="IPR011990">
    <property type="entry name" value="TPR-like_helical_dom_sf"/>
</dbReference>
<gene>
    <name evidence="1" type="ORF">S01H4_20905</name>
</gene>
<dbReference type="SUPFAM" id="SSF48452">
    <property type="entry name" value="TPR-like"/>
    <property type="match status" value="1"/>
</dbReference>
<dbReference type="AlphaFoldDB" id="X1AEU1"/>
<organism evidence="1">
    <name type="scientific">marine sediment metagenome</name>
    <dbReference type="NCBI Taxonomy" id="412755"/>
    <lineage>
        <taxon>unclassified sequences</taxon>
        <taxon>metagenomes</taxon>
        <taxon>ecological metagenomes</taxon>
    </lineage>
</organism>
<name>X1AEU1_9ZZZZ</name>
<evidence type="ECO:0000313" key="1">
    <source>
        <dbReference type="EMBL" id="GAG68327.1"/>
    </source>
</evidence>
<proteinExistence type="predicted"/>
<dbReference type="Gene3D" id="1.25.40.10">
    <property type="entry name" value="Tetratricopeptide repeat domain"/>
    <property type="match status" value="1"/>
</dbReference>
<dbReference type="EMBL" id="BART01009433">
    <property type="protein sequence ID" value="GAG68327.1"/>
    <property type="molecule type" value="Genomic_DNA"/>
</dbReference>